<dbReference type="EnsemblMetazoa" id="XM_038222277.1">
    <property type="protein sequence ID" value="XP_038078205.1"/>
    <property type="gene ID" value="LOC119745729"/>
</dbReference>
<dbReference type="CTD" id="29078"/>
<dbReference type="InterPro" id="IPR009622">
    <property type="entry name" value="NDUFAF4"/>
</dbReference>
<dbReference type="EnsemblMetazoa" id="XM_038222275.1">
    <property type="protein sequence ID" value="XP_038078203.1"/>
    <property type="gene ID" value="LOC119745729"/>
</dbReference>
<dbReference type="PANTHER" id="PTHR13338">
    <property type="entry name" value="UPF0240 PROTEIN"/>
    <property type="match status" value="1"/>
</dbReference>
<dbReference type="OMA" id="IPDQKYK"/>
<dbReference type="GO" id="GO:0032981">
    <property type="term" value="P:mitochondrial respiratory chain complex I assembly"/>
    <property type="evidence" value="ECO:0007669"/>
    <property type="project" value="InterPro"/>
</dbReference>
<dbReference type="RefSeq" id="XP_038078205.1">
    <property type="nucleotide sequence ID" value="XM_038222277.1"/>
</dbReference>
<evidence type="ECO:0000313" key="2">
    <source>
        <dbReference type="EnsemblMetazoa" id="XP_038078204.1"/>
    </source>
</evidence>
<organism evidence="2 3">
    <name type="scientific">Patiria miniata</name>
    <name type="common">Bat star</name>
    <name type="synonym">Asterina miniata</name>
    <dbReference type="NCBI Taxonomy" id="46514"/>
    <lineage>
        <taxon>Eukaryota</taxon>
        <taxon>Metazoa</taxon>
        <taxon>Echinodermata</taxon>
        <taxon>Eleutherozoa</taxon>
        <taxon>Asterozoa</taxon>
        <taxon>Asteroidea</taxon>
        <taxon>Valvatacea</taxon>
        <taxon>Valvatida</taxon>
        <taxon>Asterinidae</taxon>
        <taxon>Patiria</taxon>
    </lineage>
</organism>
<dbReference type="Proteomes" id="UP000887568">
    <property type="component" value="Unplaced"/>
</dbReference>
<feature type="region of interest" description="Disordered" evidence="1">
    <location>
        <begin position="73"/>
        <end position="101"/>
    </location>
</feature>
<dbReference type="OrthoDB" id="2434756at2759"/>
<feature type="region of interest" description="Disordered" evidence="1">
    <location>
        <begin position="25"/>
        <end position="51"/>
    </location>
</feature>
<name>A0A914BPY2_PATMI</name>
<dbReference type="AlphaFoldDB" id="A0A914BPY2"/>
<proteinExistence type="predicted"/>
<accession>A0A914BPY2</accession>
<dbReference type="EnsemblMetazoa" id="XM_038222276.1">
    <property type="protein sequence ID" value="XP_038078204.1"/>
    <property type="gene ID" value="LOC119745729"/>
</dbReference>
<reference evidence="2" key="1">
    <citation type="submission" date="2022-11" db="UniProtKB">
        <authorList>
            <consortium name="EnsemblMetazoa"/>
        </authorList>
    </citation>
    <scope>IDENTIFICATION</scope>
</reference>
<dbReference type="RefSeq" id="XP_038078204.1">
    <property type="nucleotide sequence ID" value="XM_038222276.1"/>
</dbReference>
<dbReference type="PANTHER" id="PTHR13338:SF4">
    <property type="entry name" value="NADH DEHYDROGENASE [UBIQUINONE] 1 ALPHA SUBCOMPLEX ASSEMBLY FACTOR 4"/>
    <property type="match status" value="1"/>
</dbReference>
<dbReference type="Pfam" id="PF06784">
    <property type="entry name" value="UPF0240"/>
    <property type="match status" value="1"/>
</dbReference>
<dbReference type="RefSeq" id="XP_038078203.1">
    <property type="nucleotide sequence ID" value="XM_038222275.1"/>
</dbReference>
<evidence type="ECO:0000256" key="1">
    <source>
        <dbReference type="SAM" id="MobiDB-lite"/>
    </source>
</evidence>
<evidence type="ECO:0008006" key="4">
    <source>
        <dbReference type="Google" id="ProtNLM"/>
    </source>
</evidence>
<protein>
    <recommendedName>
        <fullName evidence="4">NADH dehydrogenase [ubiquinone] 1 alpha subcomplex assembly factor 4</fullName>
    </recommendedName>
</protein>
<dbReference type="GO" id="GO:0005739">
    <property type="term" value="C:mitochondrion"/>
    <property type="evidence" value="ECO:0007669"/>
    <property type="project" value="TreeGrafter"/>
</dbReference>
<dbReference type="GeneID" id="119745729"/>
<sequence>MGNALKMGVRTVQRFNAENRAHRLLDKDKIRSAPRHPTTAKEIQELQQKNPDVLEQQQKKDERLLGFLQNIRVDSMDPEQQKLQPEETTEPKPSVSKMHRTLPSNRKPLAEATTMFEVPDEVPEGRLTVPMAMEILAKHKRNPKEWPVERLATDYKLDLTDTQNILEYFQSFKVIPIESSPNPPPVRLMGR</sequence>
<keyword evidence="3" id="KW-1185">Reference proteome</keyword>
<evidence type="ECO:0000313" key="3">
    <source>
        <dbReference type="Proteomes" id="UP000887568"/>
    </source>
</evidence>